<evidence type="ECO:0000256" key="13">
    <source>
        <dbReference type="ARBA" id="ARBA00047283"/>
    </source>
</evidence>
<dbReference type="PANTHER" id="PTHR22807:SF53">
    <property type="entry name" value="RIBOSOMAL RNA SMALL SUBUNIT METHYLTRANSFERASE B-RELATED"/>
    <property type="match status" value="1"/>
</dbReference>
<feature type="active site" description="Nucleophile" evidence="14">
    <location>
        <position position="381"/>
    </location>
</feature>
<dbReference type="InterPro" id="IPR049560">
    <property type="entry name" value="MeTrfase_RsmB-F_NOP2_cat"/>
</dbReference>
<comment type="caution">
    <text evidence="16">The sequence shown here is derived from an EMBL/GenBank/DDBJ whole genome shotgun (WGS) entry which is preliminary data.</text>
</comment>
<feature type="binding site" evidence="14">
    <location>
        <position position="309"/>
    </location>
    <ligand>
        <name>S-adenosyl-L-methionine</name>
        <dbReference type="ChEBI" id="CHEBI:59789"/>
    </ligand>
</feature>
<feature type="domain" description="SAM-dependent MTase RsmB/NOP-type" evidence="15">
    <location>
        <begin position="170"/>
        <end position="447"/>
    </location>
</feature>
<dbReference type="PRINTS" id="PR02008">
    <property type="entry name" value="RCMTFAMILY"/>
</dbReference>
<keyword evidence="7 14" id="KW-0489">Methyltransferase</keyword>
<keyword evidence="17" id="KW-1185">Reference proteome</keyword>
<organism evidence="16 17">
    <name type="scientific">Alkalibacillus salilacus</name>
    <dbReference type="NCBI Taxonomy" id="284582"/>
    <lineage>
        <taxon>Bacteria</taxon>
        <taxon>Bacillati</taxon>
        <taxon>Bacillota</taxon>
        <taxon>Bacilli</taxon>
        <taxon>Bacillales</taxon>
        <taxon>Bacillaceae</taxon>
        <taxon>Alkalibacillus</taxon>
    </lineage>
</organism>
<evidence type="ECO:0000256" key="4">
    <source>
        <dbReference type="ARBA" id="ARBA00012140"/>
    </source>
</evidence>
<keyword evidence="5" id="KW-0963">Cytoplasm</keyword>
<dbReference type="Pfam" id="PF01189">
    <property type="entry name" value="Methyltr_RsmB-F"/>
    <property type="match status" value="1"/>
</dbReference>
<evidence type="ECO:0000256" key="5">
    <source>
        <dbReference type="ARBA" id="ARBA00022490"/>
    </source>
</evidence>
<dbReference type="Gene3D" id="3.30.70.1170">
    <property type="entry name" value="Sun protein, domain 3"/>
    <property type="match status" value="1"/>
</dbReference>
<evidence type="ECO:0000256" key="2">
    <source>
        <dbReference type="ARBA" id="ARBA00004496"/>
    </source>
</evidence>
<name>A0ABT9VDW3_9BACI</name>
<dbReference type="InterPro" id="IPR004573">
    <property type="entry name" value="rRNA_ssu_MeTfrase_B"/>
</dbReference>
<evidence type="ECO:0000313" key="17">
    <source>
        <dbReference type="Proteomes" id="UP001224359"/>
    </source>
</evidence>
<dbReference type="Proteomes" id="UP001224359">
    <property type="component" value="Unassembled WGS sequence"/>
</dbReference>
<evidence type="ECO:0000256" key="12">
    <source>
        <dbReference type="ARBA" id="ARBA00031088"/>
    </source>
</evidence>
<dbReference type="Pfam" id="PF01029">
    <property type="entry name" value="NusB"/>
    <property type="match status" value="1"/>
</dbReference>
<evidence type="ECO:0000256" key="1">
    <source>
        <dbReference type="ARBA" id="ARBA00002724"/>
    </source>
</evidence>
<comment type="function">
    <text evidence="1">Specifically methylates the cytosine at position 967 (m5C967) of 16S rRNA.</text>
</comment>
<dbReference type="Gene3D" id="1.10.940.10">
    <property type="entry name" value="NusB-like"/>
    <property type="match status" value="1"/>
</dbReference>
<dbReference type="Gene3D" id="3.40.50.150">
    <property type="entry name" value="Vaccinia Virus protein VP39"/>
    <property type="match status" value="1"/>
</dbReference>
<evidence type="ECO:0000313" key="16">
    <source>
        <dbReference type="EMBL" id="MDQ0159143.1"/>
    </source>
</evidence>
<reference evidence="16 17" key="1">
    <citation type="submission" date="2023-07" db="EMBL/GenBank/DDBJ databases">
        <title>Genomic Encyclopedia of Type Strains, Phase IV (KMG-IV): sequencing the most valuable type-strain genomes for metagenomic binning, comparative biology and taxonomic classification.</title>
        <authorList>
            <person name="Goeker M."/>
        </authorList>
    </citation>
    <scope>NUCLEOTIDE SEQUENCE [LARGE SCALE GENOMIC DNA]</scope>
    <source>
        <strain evidence="16 17">DSM 16460</strain>
    </source>
</reference>
<comment type="catalytic activity">
    <reaction evidence="13">
        <text>cytidine(967) in 16S rRNA + S-adenosyl-L-methionine = 5-methylcytidine(967) in 16S rRNA + S-adenosyl-L-homocysteine + H(+)</text>
        <dbReference type="Rhea" id="RHEA:42748"/>
        <dbReference type="Rhea" id="RHEA-COMP:10219"/>
        <dbReference type="Rhea" id="RHEA-COMP:10220"/>
        <dbReference type="ChEBI" id="CHEBI:15378"/>
        <dbReference type="ChEBI" id="CHEBI:57856"/>
        <dbReference type="ChEBI" id="CHEBI:59789"/>
        <dbReference type="ChEBI" id="CHEBI:74483"/>
        <dbReference type="ChEBI" id="CHEBI:82748"/>
        <dbReference type="EC" id="2.1.1.176"/>
    </reaction>
</comment>
<dbReference type="NCBIfam" id="TIGR00563">
    <property type="entry name" value="rsmB"/>
    <property type="match status" value="1"/>
</dbReference>
<dbReference type="RefSeq" id="WP_306975378.1">
    <property type="nucleotide sequence ID" value="NZ_JAUSTQ010000003.1"/>
</dbReference>
<dbReference type="SUPFAM" id="SSF48013">
    <property type="entry name" value="NusB-like"/>
    <property type="match status" value="1"/>
</dbReference>
<dbReference type="PROSITE" id="PS51686">
    <property type="entry name" value="SAM_MT_RSMB_NOP"/>
    <property type="match status" value="1"/>
</dbReference>
<accession>A0ABT9VDW3</accession>
<dbReference type="InterPro" id="IPR035926">
    <property type="entry name" value="NusB-like_sf"/>
</dbReference>
<feature type="binding site" evidence="14">
    <location>
        <position position="328"/>
    </location>
    <ligand>
        <name>S-adenosyl-L-methionine</name>
        <dbReference type="ChEBI" id="CHEBI:59789"/>
    </ligand>
</feature>
<dbReference type="InterPro" id="IPR001678">
    <property type="entry name" value="MeTrfase_RsmB-F_NOP2_dom"/>
</dbReference>
<proteinExistence type="inferred from homology"/>
<dbReference type="PANTHER" id="PTHR22807">
    <property type="entry name" value="NOP2 YEAST -RELATED NOL1/NOP2/FMU SUN DOMAIN-CONTAINING"/>
    <property type="match status" value="1"/>
</dbReference>
<dbReference type="InterPro" id="IPR029063">
    <property type="entry name" value="SAM-dependent_MTases_sf"/>
</dbReference>
<feature type="binding site" evidence="14">
    <location>
        <position position="282"/>
    </location>
    <ligand>
        <name>S-adenosyl-L-methionine</name>
        <dbReference type="ChEBI" id="CHEBI:59789"/>
    </ligand>
</feature>
<dbReference type="InterPro" id="IPR023267">
    <property type="entry name" value="RCMT"/>
</dbReference>
<dbReference type="InterPro" id="IPR054728">
    <property type="entry name" value="RsmB-like_ferredoxin"/>
</dbReference>
<dbReference type="InterPro" id="IPR018314">
    <property type="entry name" value="RsmB/NOL1/NOP2-like_CS"/>
</dbReference>
<evidence type="ECO:0000259" key="15">
    <source>
        <dbReference type="PROSITE" id="PS51686"/>
    </source>
</evidence>
<evidence type="ECO:0000256" key="10">
    <source>
        <dbReference type="ARBA" id="ARBA00022884"/>
    </source>
</evidence>
<comment type="subcellular location">
    <subcellularLocation>
        <location evidence="2">Cytoplasm</location>
    </subcellularLocation>
</comment>
<dbReference type="GO" id="GO:0032259">
    <property type="term" value="P:methylation"/>
    <property type="evidence" value="ECO:0007669"/>
    <property type="project" value="UniProtKB-KW"/>
</dbReference>
<keyword evidence="10 14" id="KW-0694">RNA-binding</keyword>
<dbReference type="SUPFAM" id="SSF53335">
    <property type="entry name" value="S-adenosyl-L-methionine-dependent methyltransferases"/>
    <property type="match status" value="1"/>
</dbReference>
<evidence type="ECO:0000256" key="8">
    <source>
        <dbReference type="ARBA" id="ARBA00022679"/>
    </source>
</evidence>
<sequence length="451" mass="51053">MAETKTVREIALNLLERVNQDGSFSHILINQTISKHDLKREDRGLLTEIVYGTLQRQMTLDYYLKHFVGKKKLDSWVRILLRLSLYQTIYLSRIPDHAVINEAVTIAKKRGHKGISGFVNGVLRQVQREGIPSLDTIDDPIKKLAVSTSHPTWMVKRWVEQYGFETTRKMCESNIESKRVSVRVQPLRIERDEAISHLEQEGIKTMPSRLSSQGLIVIEGNVLESSLFPDQLTIQDETSMLVSEMVDPSSEMTVLDACSAPGGKVTHMAEKMAGEGTLYAYDLHESKIKLIKDKAETLGLNNIITNPSDSRHLHKQHENGSFDRILLDAPCTGLGVLRSKPDIKYQKSEQNISELADVQRQLLDALIPLLKEDGKFVYSTCTVDQEENEHQIKALLERVPQLEVDPSFFDELPESCQSLSGLSEFGLQLFPHDFAADGFFITRLQLKSNLK</sequence>
<keyword evidence="8 14" id="KW-0808">Transferase</keyword>
<protein>
    <recommendedName>
        <fullName evidence="4">16S rRNA (cytosine(967)-C(5))-methyltransferase</fullName>
        <ecNumber evidence="4">2.1.1.176</ecNumber>
    </recommendedName>
    <alternativeName>
        <fullName evidence="11">16S rRNA m5C967 methyltransferase</fullName>
    </alternativeName>
    <alternativeName>
        <fullName evidence="12">rRNA (cytosine-C(5)-)-methyltransferase RsmB</fullName>
    </alternativeName>
</protein>
<dbReference type="EMBL" id="JAUSTQ010000003">
    <property type="protein sequence ID" value="MDQ0159143.1"/>
    <property type="molecule type" value="Genomic_DNA"/>
</dbReference>
<feature type="binding site" evidence="14">
    <location>
        <begin position="258"/>
        <end position="264"/>
    </location>
    <ligand>
        <name>S-adenosyl-L-methionine</name>
        <dbReference type="ChEBI" id="CHEBI:59789"/>
    </ligand>
</feature>
<keyword evidence="6" id="KW-0698">rRNA processing</keyword>
<dbReference type="NCBIfam" id="NF011494">
    <property type="entry name" value="PRK14902.1"/>
    <property type="match status" value="1"/>
</dbReference>
<dbReference type="PROSITE" id="PS01153">
    <property type="entry name" value="NOL1_NOP2_SUN"/>
    <property type="match status" value="1"/>
</dbReference>
<evidence type="ECO:0000256" key="14">
    <source>
        <dbReference type="PROSITE-ProRule" id="PRU01023"/>
    </source>
</evidence>
<dbReference type="GO" id="GO:0008168">
    <property type="term" value="F:methyltransferase activity"/>
    <property type="evidence" value="ECO:0007669"/>
    <property type="project" value="UniProtKB-KW"/>
</dbReference>
<gene>
    <name evidence="16" type="ORF">J2S77_001107</name>
</gene>
<keyword evidence="9 14" id="KW-0949">S-adenosyl-L-methionine</keyword>
<evidence type="ECO:0000256" key="7">
    <source>
        <dbReference type="ARBA" id="ARBA00022603"/>
    </source>
</evidence>
<evidence type="ECO:0000256" key="3">
    <source>
        <dbReference type="ARBA" id="ARBA00007494"/>
    </source>
</evidence>
<evidence type="ECO:0000256" key="9">
    <source>
        <dbReference type="ARBA" id="ARBA00022691"/>
    </source>
</evidence>
<dbReference type="Pfam" id="PF22458">
    <property type="entry name" value="RsmF-B_ferredox"/>
    <property type="match status" value="1"/>
</dbReference>
<dbReference type="EC" id="2.1.1.176" evidence="4"/>
<evidence type="ECO:0000256" key="6">
    <source>
        <dbReference type="ARBA" id="ARBA00022552"/>
    </source>
</evidence>
<dbReference type="InterPro" id="IPR006027">
    <property type="entry name" value="NusB_RsmB_TIM44"/>
</dbReference>
<dbReference type="CDD" id="cd02440">
    <property type="entry name" value="AdoMet_MTases"/>
    <property type="match status" value="1"/>
</dbReference>
<evidence type="ECO:0000256" key="11">
    <source>
        <dbReference type="ARBA" id="ARBA00030399"/>
    </source>
</evidence>
<comment type="similarity">
    <text evidence="3 14">Belongs to the class I-like SAM-binding methyltransferase superfamily. RsmB/NOP family.</text>
</comment>